<feature type="domain" description="HVO-A0261-like N-terminal" evidence="2">
    <location>
        <begin position="19"/>
        <end position="105"/>
    </location>
</feature>
<keyword evidence="4" id="KW-1185">Reference proteome</keyword>
<dbReference type="Proteomes" id="UP001500194">
    <property type="component" value="Unassembled WGS sequence"/>
</dbReference>
<dbReference type="InterPro" id="IPR036388">
    <property type="entry name" value="WH-like_DNA-bd_sf"/>
</dbReference>
<organism evidence="3 4">
    <name type="scientific">Salarchaeum japonicum</name>
    <dbReference type="NCBI Taxonomy" id="555573"/>
    <lineage>
        <taxon>Archaea</taxon>
        <taxon>Methanobacteriati</taxon>
        <taxon>Methanobacteriota</taxon>
        <taxon>Stenosarchaea group</taxon>
        <taxon>Halobacteria</taxon>
        <taxon>Halobacteriales</taxon>
        <taxon>Halobacteriaceae</taxon>
    </lineage>
</organism>
<gene>
    <name evidence="3" type="ORF">GCM10009019_06720</name>
</gene>
<name>A0AAV3SYZ0_9EURY</name>
<evidence type="ECO:0000259" key="2">
    <source>
        <dbReference type="Pfam" id="PF25213"/>
    </source>
</evidence>
<sequence>MTTDAITGDDLPLDEGFVDAVAFLARSEHRMRVLDVLAEGPHPREDLLDATGVTRVTLSRILGDLEDRAWIVHEYDPDRYALTDLGHLVHEDLTRLLRTVSVGQRLDGVFEQLPTDWFGFDPRCLADARLLCSDSADPSAPARAVADAVVDANRVRALVGSFTALPLYAYAATSHDGPAPDATVVYDPSAAAVVAENDDLAHRRRSIEADYDAPVYYRTGASLPCNVDIIDDTVYLSIGNGSGGFRVVETDHPAVLSWAREEFAAVREDAVPLRDWTDEHA</sequence>
<comment type="caution">
    <text evidence="3">The sequence shown here is derived from an EMBL/GenBank/DDBJ whole genome shotgun (WGS) entry which is preliminary data.</text>
</comment>
<protein>
    <recommendedName>
        <fullName evidence="5">Transcriptional regulator</fullName>
    </recommendedName>
</protein>
<evidence type="ECO:0008006" key="5">
    <source>
        <dbReference type="Google" id="ProtNLM"/>
    </source>
</evidence>
<dbReference type="CDD" id="cd00090">
    <property type="entry name" value="HTH_ARSR"/>
    <property type="match status" value="1"/>
</dbReference>
<accession>A0AAV3SYZ0</accession>
<dbReference type="InterPro" id="IPR011991">
    <property type="entry name" value="ArsR-like_HTH"/>
</dbReference>
<evidence type="ECO:0000313" key="3">
    <source>
        <dbReference type="EMBL" id="GAA0647013.1"/>
    </source>
</evidence>
<dbReference type="RefSeq" id="WP_227261618.1">
    <property type="nucleotide sequence ID" value="NZ_BAAADU010000002.1"/>
</dbReference>
<dbReference type="Pfam" id="PF25213">
    <property type="entry name" value="HVO_A0261_N"/>
    <property type="match status" value="1"/>
</dbReference>
<proteinExistence type="predicted"/>
<dbReference type="GeneID" id="68572208"/>
<dbReference type="Gene3D" id="1.10.10.10">
    <property type="entry name" value="Winged helix-like DNA-binding domain superfamily/Winged helix DNA-binding domain"/>
    <property type="match status" value="1"/>
</dbReference>
<dbReference type="InterPro" id="IPR057527">
    <property type="entry name" value="HVO_A0261-like_N"/>
</dbReference>
<dbReference type="Pfam" id="PF08350">
    <property type="entry name" value="FilR1_middle"/>
    <property type="match status" value="1"/>
</dbReference>
<dbReference type="InterPro" id="IPR036390">
    <property type="entry name" value="WH_DNA-bd_sf"/>
</dbReference>
<dbReference type="SUPFAM" id="SSF46785">
    <property type="entry name" value="Winged helix' DNA-binding domain"/>
    <property type="match status" value="1"/>
</dbReference>
<feature type="domain" description="Methanogenesis regulatory protein FilR1 middle" evidence="1">
    <location>
        <begin position="138"/>
        <end position="269"/>
    </location>
</feature>
<dbReference type="EMBL" id="BAAADU010000002">
    <property type="protein sequence ID" value="GAA0647013.1"/>
    <property type="molecule type" value="Genomic_DNA"/>
</dbReference>
<reference evidence="3 4" key="1">
    <citation type="journal article" date="2019" name="Int. J. Syst. Evol. Microbiol.">
        <title>The Global Catalogue of Microorganisms (GCM) 10K type strain sequencing project: providing services to taxonomists for standard genome sequencing and annotation.</title>
        <authorList>
            <consortium name="The Broad Institute Genomics Platform"/>
            <consortium name="The Broad Institute Genome Sequencing Center for Infectious Disease"/>
            <person name="Wu L."/>
            <person name="Ma J."/>
        </authorList>
    </citation>
    <scope>NUCLEOTIDE SEQUENCE [LARGE SCALE GENOMIC DNA]</scope>
    <source>
        <strain evidence="3 4">JCM 16327</strain>
    </source>
</reference>
<evidence type="ECO:0000259" key="1">
    <source>
        <dbReference type="Pfam" id="PF08350"/>
    </source>
</evidence>
<dbReference type="InterPro" id="IPR013561">
    <property type="entry name" value="FilR1_middle_dom"/>
</dbReference>
<evidence type="ECO:0000313" key="4">
    <source>
        <dbReference type="Proteomes" id="UP001500194"/>
    </source>
</evidence>
<dbReference type="AlphaFoldDB" id="A0AAV3SYZ0"/>